<dbReference type="GO" id="GO:0045862">
    <property type="term" value="P:positive regulation of proteolysis"/>
    <property type="evidence" value="ECO:0007669"/>
    <property type="project" value="TreeGrafter"/>
</dbReference>
<dbReference type="EC" id="2.3.2.27" evidence="2"/>
<dbReference type="GO" id="GO:0006515">
    <property type="term" value="P:protein quality control for misfolded or incompletely synthesized proteins"/>
    <property type="evidence" value="ECO:0007669"/>
    <property type="project" value="TreeGrafter"/>
</dbReference>
<dbReference type="GO" id="GO:0043161">
    <property type="term" value="P:proteasome-mediated ubiquitin-dependent protein catabolic process"/>
    <property type="evidence" value="ECO:0007669"/>
    <property type="project" value="TreeGrafter"/>
</dbReference>
<dbReference type="InterPro" id="IPR019734">
    <property type="entry name" value="TPR_rpt"/>
</dbReference>
<dbReference type="GO" id="GO:0061630">
    <property type="term" value="F:ubiquitin protein ligase activity"/>
    <property type="evidence" value="ECO:0007669"/>
    <property type="project" value="UniProtKB-EC"/>
</dbReference>
<evidence type="ECO:0000256" key="2">
    <source>
        <dbReference type="ARBA" id="ARBA00012483"/>
    </source>
</evidence>
<dbReference type="InParanoid" id="A0A5J5EVI9"/>
<dbReference type="GO" id="GO:0000209">
    <property type="term" value="P:protein polyubiquitination"/>
    <property type="evidence" value="ECO:0007669"/>
    <property type="project" value="TreeGrafter"/>
</dbReference>
<organism evidence="6 7">
    <name type="scientific">Sphaerosporella brunnea</name>
    <dbReference type="NCBI Taxonomy" id="1250544"/>
    <lineage>
        <taxon>Eukaryota</taxon>
        <taxon>Fungi</taxon>
        <taxon>Dikarya</taxon>
        <taxon>Ascomycota</taxon>
        <taxon>Pezizomycotina</taxon>
        <taxon>Pezizomycetes</taxon>
        <taxon>Pezizales</taxon>
        <taxon>Pyronemataceae</taxon>
        <taxon>Sphaerosporella</taxon>
    </lineage>
</organism>
<keyword evidence="7" id="KW-1185">Reference proteome</keyword>
<name>A0A5J5EVI9_9PEZI</name>
<keyword evidence="5" id="KW-0833">Ubl conjugation pathway</keyword>
<comment type="catalytic activity">
    <reaction evidence="1">
        <text>S-ubiquitinyl-[E2 ubiquitin-conjugating enzyme]-L-cysteine + [acceptor protein]-L-lysine = [E2 ubiquitin-conjugating enzyme]-L-cysteine + N(6)-ubiquitinyl-[acceptor protein]-L-lysine.</text>
        <dbReference type="EC" id="2.3.2.27"/>
    </reaction>
</comment>
<protein>
    <recommendedName>
        <fullName evidence="2">RING-type E3 ubiquitin transferase</fullName>
        <ecNumber evidence="2">2.3.2.27</ecNumber>
    </recommendedName>
</protein>
<dbReference type="OrthoDB" id="629492at2759"/>
<dbReference type="GO" id="GO:0071218">
    <property type="term" value="P:cellular response to misfolded protein"/>
    <property type="evidence" value="ECO:0007669"/>
    <property type="project" value="TreeGrafter"/>
</dbReference>
<evidence type="ECO:0000256" key="3">
    <source>
        <dbReference type="ARBA" id="ARBA00022679"/>
    </source>
</evidence>
<dbReference type="GO" id="GO:0051087">
    <property type="term" value="F:protein-folding chaperone binding"/>
    <property type="evidence" value="ECO:0007669"/>
    <property type="project" value="TreeGrafter"/>
</dbReference>
<dbReference type="AlphaFoldDB" id="A0A5J5EVI9"/>
<dbReference type="SUPFAM" id="SSF48452">
    <property type="entry name" value="TPR-like"/>
    <property type="match status" value="1"/>
</dbReference>
<keyword evidence="4" id="KW-0677">Repeat</keyword>
<evidence type="ECO:0000256" key="5">
    <source>
        <dbReference type="ARBA" id="ARBA00022786"/>
    </source>
</evidence>
<feature type="non-terminal residue" evidence="6">
    <location>
        <position position="1"/>
    </location>
</feature>
<dbReference type="SMART" id="SM00028">
    <property type="entry name" value="TPR"/>
    <property type="match status" value="3"/>
</dbReference>
<dbReference type="GO" id="GO:0005737">
    <property type="term" value="C:cytoplasm"/>
    <property type="evidence" value="ECO:0007669"/>
    <property type="project" value="TreeGrafter"/>
</dbReference>
<evidence type="ECO:0000256" key="1">
    <source>
        <dbReference type="ARBA" id="ARBA00000900"/>
    </source>
</evidence>
<dbReference type="PANTHER" id="PTHR46803:SF2">
    <property type="entry name" value="E3 UBIQUITIN-PROTEIN LIGASE CHIP"/>
    <property type="match status" value="1"/>
</dbReference>
<keyword evidence="3" id="KW-0808">Transferase</keyword>
<sequence length="139" mass="15840">NSYFQSGDYVSADKFYTQAIIKDPTNAAFFTNRALARVRMEQWEAVVSDCEKAIDLLPTSMKAYTYLGSALLHLNRPDESFKASHQAYKLAIAQRSPSIPTIAATCLEAKKKRWELAETERIKRESLLLRETCAMIERD</sequence>
<evidence type="ECO:0000256" key="4">
    <source>
        <dbReference type="ARBA" id="ARBA00022737"/>
    </source>
</evidence>
<evidence type="ECO:0000313" key="7">
    <source>
        <dbReference type="Proteomes" id="UP000326924"/>
    </source>
</evidence>
<dbReference type="Gene3D" id="1.25.40.10">
    <property type="entry name" value="Tetratricopeptide repeat domain"/>
    <property type="match status" value="1"/>
</dbReference>
<dbReference type="Proteomes" id="UP000326924">
    <property type="component" value="Unassembled WGS sequence"/>
</dbReference>
<gene>
    <name evidence="6" type="ORF">FN846DRAFT_753586</name>
</gene>
<dbReference type="InterPro" id="IPR011990">
    <property type="entry name" value="TPR-like_helical_dom_sf"/>
</dbReference>
<dbReference type="PANTHER" id="PTHR46803">
    <property type="entry name" value="E3 UBIQUITIN-PROTEIN LIGASE CHIP"/>
    <property type="match status" value="1"/>
</dbReference>
<feature type="non-terminal residue" evidence="6">
    <location>
        <position position="139"/>
    </location>
</feature>
<proteinExistence type="predicted"/>
<dbReference type="EMBL" id="VXIS01000101">
    <property type="protein sequence ID" value="KAA8905079.1"/>
    <property type="molecule type" value="Genomic_DNA"/>
</dbReference>
<reference evidence="6 7" key="1">
    <citation type="submission" date="2019-09" db="EMBL/GenBank/DDBJ databases">
        <title>Draft genome of the ectomycorrhizal ascomycete Sphaerosporella brunnea.</title>
        <authorList>
            <consortium name="DOE Joint Genome Institute"/>
            <person name="Benucci G.M."/>
            <person name="Marozzi G."/>
            <person name="Antonielli L."/>
            <person name="Sanchez S."/>
            <person name="Marco P."/>
            <person name="Wang X."/>
            <person name="Falini L.B."/>
            <person name="Barry K."/>
            <person name="Haridas S."/>
            <person name="Lipzen A."/>
            <person name="Labutti K."/>
            <person name="Grigoriev I.V."/>
            <person name="Murat C."/>
            <person name="Martin F."/>
            <person name="Albertini E."/>
            <person name="Donnini D."/>
            <person name="Bonito G."/>
        </authorList>
    </citation>
    <scope>NUCLEOTIDE SEQUENCE [LARGE SCALE GENOMIC DNA]</scope>
    <source>
        <strain evidence="6 7">Sb_GMNB300</strain>
    </source>
</reference>
<evidence type="ECO:0000313" key="6">
    <source>
        <dbReference type="EMBL" id="KAA8905079.1"/>
    </source>
</evidence>
<accession>A0A5J5EVI9</accession>
<comment type="caution">
    <text evidence="6">The sequence shown here is derived from an EMBL/GenBank/DDBJ whole genome shotgun (WGS) entry which is preliminary data.</text>
</comment>